<dbReference type="GO" id="GO:0043041">
    <property type="term" value="P:amino acid activation for nonribosomal peptide biosynthetic process"/>
    <property type="evidence" value="ECO:0007669"/>
    <property type="project" value="TreeGrafter"/>
</dbReference>
<dbReference type="SMART" id="SM00823">
    <property type="entry name" value="PKS_PP"/>
    <property type="match status" value="2"/>
</dbReference>
<dbReference type="CDD" id="cd19531">
    <property type="entry name" value="LCL_NRPS-like"/>
    <property type="match status" value="1"/>
</dbReference>
<dbReference type="FunFam" id="3.40.50.980:FF:000001">
    <property type="entry name" value="Non-ribosomal peptide synthetase"/>
    <property type="match status" value="1"/>
</dbReference>
<dbReference type="Gene3D" id="3.30.559.10">
    <property type="entry name" value="Chloramphenicol acetyltransferase-like domain"/>
    <property type="match status" value="1"/>
</dbReference>
<dbReference type="InterPro" id="IPR045851">
    <property type="entry name" value="AMP-bd_C_sf"/>
</dbReference>
<proteinExistence type="predicted"/>
<dbReference type="PANTHER" id="PTHR45527">
    <property type="entry name" value="NONRIBOSOMAL PEPTIDE SYNTHETASE"/>
    <property type="match status" value="1"/>
</dbReference>
<dbReference type="InterPro" id="IPR036736">
    <property type="entry name" value="ACP-like_sf"/>
</dbReference>
<feature type="domain" description="Carrier" evidence="3">
    <location>
        <begin position="1513"/>
        <end position="1589"/>
    </location>
</feature>
<dbReference type="NCBIfam" id="TIGR01733">
    <property type="entry name" value="AA-adenyl-dom"/>
    <property type="match status" value="2"/>
</dbReference>
<dbReference type="Pfam" id="PF00668">
    <property type="entry name" value="Condensation"/>
    <property type="match status" value="1"/>
</dbReference>
<sequence>AILKAGGCYIPLDPSYPAARLAHIFDDAKLELVITHSSCNAVLERFSAGQVIIDSLQHELNQYPSISLNIKISSNDLAYIIYTSGSTGNPKGVQVEHQGVVNYLCHAQGYLTEEHQGGVMSSPLSFDATVTTLFTPLISGKTLVVLPEDITQTFEQLAWYLFEQGERWLFKLTPAHLDGLYPLFNASTPCHTKHSIVLGGEQLLSESIKKWQSSRLPYAAYINEYGPTETVVGCTIYTVDSEAALLACGHSVLIGKPIANTQLYVLNGEQLTPQGGIGELCIGGDGVTRGYLNRPELTAEKYITFTSPDGNKERIYRSGDLVRYQHNGELKYLGRIDEQVKLRGYRIELGEIEAQLRALSGVSEAAVVMQGEGSDKHLIGFVTPTHKDTVTDEQAWLAMLSEQLRDKLVNYMQPSALKMLAELPLTSNGKVDKKRLPLVVLADNDHYVAANSETEQRLEQIWQNVLGLEEPISIRANFFQLGGHSLIATQLITKINAQFSCNMSIKAVFEFENIAQMATYIDSLSDDVIGYEYIPHDPDRQEGKLSFTQQRLWFLDQLYPQSVQYNMTQGLRISGELEPKTLEKSINQVLKRHSVLRSVYRHAETGPVQVINASYEQEITILRLEHEEMRTSVEQRYIQQELQTPFNLSNDCMLRTRLLSFSTQQHTLLLTLHHIAADGWSLGLLTEEICTLYEAYQQGHEPMLRPLPVSYLDYALWQHQRAGELQDQLQYWTEHLQDAPTSSLLPTDHARTVSRTFAGEYFGSQLDVDLTQALKLFCKEQEITEFMLIEAALAVLIRVYSAQQDVVIGTPVSGRLHEDVAPLIGCFVNNLALRNTVCSEMTVKAFLSQTKTMILDAYEHQEAPFEQVVDRLSLPRTVELSPLFQVQLIMQHAQDSRPFISGFDIEALSIPMNTVKYDLELHVVEHQKSLYFTWQYSTELYERASIERFSRTLECILREMIPAPDKRLTDLSIISDEQKLQLANSNNTAVDYSKDLRVEALFEQQTLRSPDAPALIYAEQTLTYQELNVRTDRLATYLVSKGIGPGHVVGICLERSANQVIAVLAVLKSGAAYLPINPDLTDDRIHYICEDSKVEVVLSSLNTMALHNVDIATWYDLNDEDLYHNASTDSIKRSYVSAQDLAYIIYTSGSTGNPKGVQVEHQGVVNYLCHAQGYLTEEHQGGVMSSPLSFDATVTTLFTPLISGKTLVVLPEDITQTFEQLAWYLFEQGERWLFKLTPAHLDGLYPLFNASTPCHTKHSIVLGGEQLLSESIKKWQSSRLPYAAYINEYGPTETVVGCTIYTVDSEAALLACGHSVLIGKPIANTQLYVLNGEQLTPQGGIGELCIGGDGVTRGYLNRPELTAEKYITFTSPDGNKERIYRSGDLVRYQHNGELKYLGRIDEQVKLRGYRIELGEIEAQLRALSGVSEAAVVMQGEGSDKHLIGFVTPTHKDTVTDEQAWLAMLSEQLRDKLVNYMQPSALKMLAELPLTSNGKVDKKRLPLVVLADNDHYVAANSETEQRLEQIWQSVLGLEEPISIRANFFQLGGHSILAVQIIASIYKQWDLDIKIQQLFELQTLEELASFIDAVIDNKETSNVISDNEELEEMEW</sequence>
<dbReference type="Gene3D" id="3.40.50.980">
    <property type="match status" value="4"/>
</dbReference>
<dbReference type="Pfam" id="PF13193">
    <property type="entry name" value="AMP-binding_C"/>
    <property type="match status" value="2"/>
</dbReference>
<dbReference type="InterPro" id="IPR001242">
    <property type="entry name" value="Condensation_dom"/>
</dbReference>
<reference evidence="4" key="1">
    <citation type="journal article" date="2015" name="Nature">
        <title>Complex archaea that bridge the gap between prokaryotes and eukaryotes.</title>
        <authorList>
            <person name="Spang A."/>
            <person name="Saw J.H."/>
            <person name="Jorgensen S.L."/>
            <person name="Zaremba-Niedzwiedzka K."/>
            <person name="Martijn J."/>
            <person name="Lind A.E."/>
            <person name="van Eijk R."/>
            <person name="Schleper C."/>
            <person name="Guy L."/>
            <person name="Ettema T.J."/>
        </authorList>
    </citation>
    <scope>NUCLEOTIDE SEQUENCE</scope>
</reference>
<dbReference type="Gene3D" id="3.30.300.30">
    <property type="match status" value="2"/>
</dbReference>
<dbReference type="Gene3D" id="3.30.559.30">
    <property type="entry name" value="Nonribosomal peptide synthetase, condensation domain"/>
    <property type="match status" value="1"/>
</dbReference>
<comment type="caution">
    <text evidence="4">The sequence shown here is derived from an EMBL/GenBank/DDBJ whole genome shotgun (WGS) entry which is preliminary data.</text>
</comment>
<feature type="non-terminal residue" evidence="4">
    <location>
        <position position="1"/>
    </location>
</feature>
<dbReference type="CDD" id="cd05930">
    <property type="entry name" value="A_NRPS"/>
    <property type="match status" value="2"/>
</dbReference>
<dbReference type="InterPro" id="IPR025110">
    <property type="entry name" value="AMP-bd_C"/>
</dbReference>
<dbReference type="GO" id="GO:0003824">
    <property type="term" value="F:catalytic activity"/>
    <property type="evidence" value="ECO:0007669"/>
    <property type="project" value="InterPro"/>
</dbReference>
<dbReference type="GO" id="GO:0031177">
    <property type="term" value="F:phosphopantetheine binding"/>
    <property type="evidence" value="ECO:0007669"/>
    <property type="project" value="InterPro"/>
</dbReference>
<dbReference type="PROSITE" id="PS50075">
    <property type="entry name" value="CARRIER"/>
    <property type="match status" value="2"/>
</dbReference>
<feature type="domain" description="Carrier" evidence="3">
    <location>
        <begin position="449"/>
        <end position="525"/>
    </location>
</feature>
<dbReference type="FunFam" id="1.10.1200.10:FF:000005">
    <property type="entry name" value="Nonribosomal peptide synthetase 1"/>
    <property type="match status" value="2"/>
</dbReference>
<protein>
    <recommendedName>
        <fullName evidence="3">Carrier domain-containing protein</fullName>
    </recommendedName>
</protein>
<gene>
    <name evidence="4" type="ORF">LCGC14_1200240</name>
</gene>
<dbReference type="InterPro" id="IPR020845">
    <property type="entry name" value="AMP-binding_CS"/>
</dbReference>
<dbReference type="SUPFAM" id="SSF56801">
    <property type="entry name" value="Acetyl-CoA synthetase-like"/>
    <property type="match status" value="2"/>
</dbReference>
<dbReference type="SUPFAM" id="SSF47336">
    <property type="entry name" value="ACP-like"/>
    <property type="match status" value="2"/>
</dbReference>
<evidence type="ECO:0000313" key="4">
    <source>
        <dbReference type="EMBL" id="KKM94248.1"/>
    </source>
</evidence>
<dbReference type="Gene3D" id="2.30.38.10">
    <property type="entry name" value="Luciferase, Domain 3"/>
    <property type="match status" value="2"/>
</dbReference>
<evidence type="ECO:0000259" key="3">
    <source>
        <dbReference type="PROSITE" id="PS50075"/>
    </source>
</evidence>
<evidence type="ECO:0000256" key="2">
    <source>
        <dbReference type="ARBA" id="ARBA00022553"/>
    </source>
</evidence>
<dbReference type="InterPro" id="IPR006162">
    <property type="entry name" value="Ppantetheine_attach_site"/>
</dbReference>
<dbReference type="GO" id="GO:0044550">
    <property type="term" value="P:secondary metabolite biosynthetic process"/>
    <property type="evidence" value="ECO:0007669"/>
    <property type="project" value="TreeGrafter"/>
</dbReference>
<dbReference type="GO" id="GO:0005737">
    <property type="term" value="C:cytoplasm"/>
    <property type="evidence" value="ECO:0007669"/>
    <property type="project" value="TreeGrafter"/>
</dbReference>
<dbReference type="SUPFAM" id="SSF52777">
    <property type="entry name" value="CoA-dependent acyltransferases"/>
    <property type="match status" value="2"/>
</dbReference>
<dbReference type="Gene3D" id="1.10.1200.10">
    <property type="entry name" value="ACP-like"/>
    <property type="match status" value="2"/>
</dbReference>
<keyword evidence="2" id="KW-0597">Phosphoprotein</keyword>
<dbReference type="PROSITE" id="PS00012">
    <property type="entry name" value="PHOSPHOPANTETHEINE"/>
    <property type="match status" value="2"/>
</dbReference>
<name>A0A0F9LLJ6_9ZZZZ</name>
<dbReference type="FunFam" id="3.30.300.30:FF:000015">
    <property type="entry name" value="Nonribosomal peptide synthase SidD"/>
    <property type="match status" value="2"/>
</dbReference>
<accession>A0A0F9LLJ6</accession>
<dbReference type="InterPro" id="IPR000873">
    <property type="entry name" value="AMP-dep_synth/lig_dom"/>
</dbReference>
<dbReference type="PROSITE" id="PS00455">
    <property type="entry name" value="AMP_BINDING"/>
    <property type="match status" value="2"/>
</dbReference>
<dbReference type="InterPro" id="IPR009081">
    <property type="entry name" value="PP-bd_ACP"/>
</dbReference>
<dbReference type="Pfam" id="PF00550">
    <property type="entry name" value="PP-binding"/>
    <property type="match status" value="2"/>
</dbReference>
<dbReference type="EMBL" id="LAZR01006164">
    <property type="protein sequence ID" value="KKM94248.1"/>
    <property type="molecule type" value="Genomic_DNA"/>
</dbReference>
<evidence type="ECO:0000256" key="1">
    <source>
        <dbReference type="ARBA" id="ARBA00022450"/>
    </source>
</evidence>
<dbReference type="InterPro" id="IPR010071">
    <property type="entry name" value="AA_adenyl_dom"/>
</dbReference>
<organism evidence="4">
    <name type="scientific">marine sediment metagenome</name>
    <dbReference type="NCBI Taxonomy" id="412755"/>
    <lineage>
        <taxon>unclassified sequences</taxon>
        <taxon>metagenomes</taxon>
        <taxon>ecological metagenomes</taxon>
    </lineage>
</organism>
<dbReference type="InterPro" id="IPR020806">
    <property type="entry name" value="PKS_PP-bd"/>
</dbReference>
<dbReference type="NCBIfam" id="NF003417">
    <property type="entry name" value="PRK04813.1"/>
    <property type="match status" value="2"/>
</dbReference>
<keyword evidence="1" id="KW-0596">Phosphopantetheine</keyword>
<dbReference type="Pfam" id="PF00501">
    <property type="entry name" value="AMP-binding"/>
    <property type="match status" value="2"/>
</dbReference>
<dbReference type="PANTHER" id="PTHR45527:SF1">
    <property type="entry name" value="FATTY ACID SYNTHASE"/>
    <property type="match status" value="1"/>
</dbReference>
<dbReference type="InterPro" id="IPR023213">
    <property type="entry name" value="CAT-like_dom_sf"/>
</dbReference>